<dbReference type="InterPro" id="IPR049203">
    <property type="entry name" value="DUF6818"/>
</dbReference>
<gene>
    <name evidence="3" type="ORF">SEMRO_621_G176840.1</name>
</gene>
<comment type="caution">
    <text evidence="3">The sequence shown here is derived from an EMBL/GenBank/DDBJ whole genome shotgun (WGS) entry which is preliminary data.</text>
</comment>
<dbReference type="PANTHER" id="PTHR34409">
    <property type="entry name" value="SET DOMAIN-CONTAINING PROTEIN"/>
    <property type="match status" value="1"/>
</dbReference>
<organism evidence="3 4">
    <name type="scientific">Seminavis robusta</name>
    <dbReference type="NCBI Taxonomy" id="568900"/>
    <lineage>
        <taxon>Eukaryota</taxon>
        <taxon>Sar</taxon>
        <taxon>Stramenopiles</taxon>
        <taxon>Ochrophyta</taxon>
        <taxon>Bacillariophyta</taxon>
        <taxon>Bacillariophyceae</taxon>
        <taxon>Bacillariophycidae</taxon>
        <taxon>Naviculales</taxon>
        <taxon>Naviculaceae</taxon>
        <taxon>Seminavis</taxon>
    </lineage>
</organism>
<keyword evidence="4" id="KW-1185">Reference proteome</keyword>
<feature type="region of interest" description="Disordered" evidence="1">
    <location>
        <begin position="1"/>
        <end position="36"/>
    </location>
</feature>
<dbReference type="PANTHER" id="PTHR34409:SF1">
    <property type="entry name" value="MYB-LIKE DOMAIN-CONTAINING PROTEIN"/>
    <property type="match status" value="1"/>
</dbReference>
<proteinExistence type="predicted"/>
<dbReference type="OrthoDB" id="127849at2759"/>
<accession>A0A9N8E8U2</accession>
<evidence type="ECO:0000313" key="4">
    <source>
        <dbReference type="Proteomes" id="UP001153069"/>
    </source>
</evidence>
<feature type="compositionally biased region" description="Basic residues" evidence="1">
    <location>
        <begin position="337"/>
        <end position="348"/>
    </location>
</feature>
<dbReference type="Proteomes" id="UP001153069">
    <property type="component" value="Unassembled WGS sequence"/>
</dbReference>
<dbReference type="AlphaFoldDB" id="A0A9N8E8U2"/>
<reference evidence="3" key="1">
    <citation type="submission" date="2020-06" db="EMBL/GenBank/DDBJ databases">
        <authorList>
            <consortium name="Plant Systems Biology data submission"/>
        </authorList>
    </citation>
    <scope>NUCLEOTIDE SEQUENCE</scope>
    <source>
        <strain evidence="3">D6</strain>
    </source>
</reference>
<evidence type="ECO:0000313" key="3">
    <source>
        <dbReference type="EMBL" id="CAB9513919.1"/>
    </source>
</evidence>
<protein>
    <recommendedName>
        <fullName evidence="2">DUF6818 domain-containing protein</fullName>
    </recommendedName>
</protein>
<name>A0A9N8E8U2_9STRA</name>
<dbReference type="Pfam" id="PF20681">
    <property type="entry name" value="DUF6818"/>
    <property type="match status" value="1"/>
</dbReference>
<feature type="domain" description="DUF6818" evidence="2">
    <location>
        <begin position="240"/>
        <end position="314"/>
    </location>
</feature>
<feature type="compositionally biased region" description="Polar residues" evidence="1">
    <location>
        <begin position="318"/>
        <end position="329"/>
    </location>
</feature>
<feature type="region of interest" description="Disordered" evidence="1">
    <location>
        <begin position="165"/>
        <end position="192"/>
    </location>
</feature>
<evidence type="ECO:0000256" key="1">
    <source>
        <dbReference type="SAM" id="MobiDB-lite"/>
    </source>
</evidence>
<dbReference type="EMBL" id="CAICTM010000620">
    <property type="protein sequence ID" value="CAB9513919.1"/>
    <property type="molecule type" value="Genomic_DNA"/>
</dbReference>
<sequence>MQAEKPSTKEKKKSKGDPRQMEAAAGAGVPPPNTNRRAAAAGYLAAGAGHSSFGSGTTGKAWVPVASSFCTANNVVQSEQRKQQQAVKKYVEEEEKKKKEAAGTMICDLRTPPSNVSNLYAVGSNPPPAPSIARKPLPFGGYYNMEYEPALYGINAVPSILSATGHRSGRASAPPSLPSPEQQRRQGLMQPSKDLAVSIKKEQTVKPNKKKSGKSKLGASAWFTEEERNDLFDEIKKALPIGKLEWEKVGEAYNKKNADRPREMPNLRAQFNKYALAKPPTGDPDCPPLVREAKQIARMIKEKAGMDNMAENGDPFNQPYSSHDTTPTDTSKSQTKAVKKKAKQASCR</sequence>
<evidence type="ECO:0000259" key="2">
    <source>
        <dbReference type="Pfam" id="PF20681"/>
    </source>
</evidence>
<feature type="region of interest" description="Disordered" evidence="1">
    <location>
        <begin position="306"/>
        <end position="348"/>
    </location>
</feature>